<evidence type="ECO:0000313" key="1">
    <source>
        <dbReference type="EMBL" id="KAG9448046.1"/>
    </source>
</evidence>
<evidence type="ECO:0000313" key="2">
    <source>
        <dbReference type="Proteomes" id="UP000825729"/>
    </source>
</evidence>
<gene>
    <name evidence="1" type="ORF">H6P81_014174</name>
</gene>
<protein>
    <submittedName>
        <fullName evidence="1">Uncharacterized protein</fullName>
    </submittedName>
</protein>
<dbReference type="AlphaFoldDB" id="A0AAV7EJJ9"/>
<sequence length="107" mass="12145">MTFRDAAGLGAQKLFAPVSVSVAMVLEPTGEFCREDHFDYFVLALAVTAVMPHLHCTRLLPAIEAVEGYHRLGDLYRCREIELAGFCFQCRLKQTFDRKLLVVFESF</sequence>
<name>A0AAV7EJJ9_ARIFI</name>
<organism evidence="1 2">
    <name type="scientific">Aristolochia fimbriata</name>
    <name type="common">White veined hardy Dutchman's pipe vine</name>
    <dbReference type="NCBI Taxonomy" id="158543"/>
    <lineage>
        <taxon>Eukaryota</taxon>
        <taxon>Viridiplantae</taxon>
        <taxon>Streptophyta</taxon>
        <taxon>Embryophyta</taxon>
        <taxon>Tracheophyta</taxon>
        <taxon>Spermatophyta</taxon>
        <taxon>Magnoliopsida</taxon>
        <taxon>Magnoliidae</taxon>
        <taxon>Piperales</taxon>
        <taxon>Aristolochiaceae</taxon>
        <taxon>Aristolochia</taxon>
    </lineage>
</organism>
<accession>A0AAV7EJJ9</accession>
<dbReference type="Proteomes" id="UP000825729">
    <property type="component" value="Unassembled WGS sequence"/>
</dbReference>
<keyword evidence="2" id="KW-1185">Reference proteome</keyword>
<proteinExistence type="predicted"/>
<comment type="caution">
    <text evidence="1">The sequence shown here is derived from an EMBL/GenBank/DDBJ whole genome shotgun (WGS) entry which is preliminary data.</text>
</comment>
<dbReference type="EMBL" id="JAINDJ010000005">
    <property type="protein sequence ID" value="KAG9448046.1"/>
    <property type="molecule type" value="Genomic_DNA"/>
</dbReference>
<reference evidence="1 2" key="1">
    <citation type="submission" date="2021-07" db="EMBL/GenBank/DDBJ databases">
        <title>The Aristolochia fimbriata genome: insights into angiosperm evolution, floral development and chemical biosynthesis.</title>
        <authorList>
            <person name="Jiao Y."/>
        </authorList>
    </citation>
    <scope>NUCLEOTIDE SEQUENCE [LARGE SCALE GENOMIC DNA]</scope>
    <source>
        <strain evidence="1">IBCAS-2021</strain>
        <tissue evidence="1">Leaf</tissue>
    </source>
</reference>